<evidence type="ECO:0000313" key="3">
    <source>
        <dbReference type="Proteomes" id="UP000256794"/>
    </source>
</evidence>
<keyword evidence="1" id="KW-0274">FAD</keyword>
<dbReference type="InterPro" id="IPR036188">
    <property type="entry name" value="FAD/NAD-bd_sf"/>
</dbReference>
<keyword evidence="1" id="KW-0411">Iron-sulfur</keyword>
<reference evidence="2 3" key="1">
    <citation type="submission" date="2018-08" db="EMBL/GenBank/DDBJ databases">
        <title>Genomic Encyclopedia of Archaeal and Bacterial Type Strains, Phase II (KMG-II): from individual species to whole genera.</title>
        <authorList>
            <person name="Goeker M."/>
        </authorList>
    </citation>
    <scope>NUCLEOTIDE SEQUENCE [LARGE SCALE GENOMIC DNA]</scope>
    <source>
        <strain evidence="2 3">DSM 582</strain>
    </source>
</reference>
<comment type="catalytic activity">
    <reaction evidence="1">
        <text>a ubiquinone + reduced [electron-transfer flavoprotein] = a ubiquinol + oxidized [electron-transfer flavoprotein] + H(+)</text>
        <dbReference type="Rhea" id="RHEA:24052"/>
        <dbReference type="Rhea" id="RHEA-COMP:9565"/>
        <dbReference type="Rhea" id="RHEA-COMP:9566"/>
        <dbReference type="Rhea" id="RHEA-COMP:10685"/>
        <dbReference type="Rhea" id="RHEA-COMP:10686"/>
        <dbReference type="ChEBI" id="CHEBI:15378"/>
        <dbReference type="ChEBI" id="CHEBI:16389"/>
        <dbReference type="ChEBI" id="CHEBI:17976"/>
        <dbReference type="ChEBI" id="CHEBI:57692"/>
        <dbReference type="ChEBI" id="CHEBI:58307"/>
        <dbReference type="EC" id="1.5.5.1"/>
    </reaction>
</comment>
<dbReference type="GO" id="GO:0051539">
    <property type="term" value="F:4 iron, 4 sulfur cluster binding"/>
    <property type="evidence" value="ECO:0007669"/>
    <property type="project" value="UniProtKB-UniRule"/>
</dbReference>
<keyword evidence="1" id="KW-0813">Transport</keyword>
<dbReference type="Pfam" id="PF01946">
    <property type="entry name" value="Thi4"/>
    <property type="match status" value="1"/>
</dbReference>
<comment type="cofactor">
    <cofactor evidence="1">
        <name>FAD</name>
        <dbReference type="ChEBI" id="CHEBI:57692"/>
    </cofactor>
</comment>
<keyword evidence="1" id="KW-0479">Metal-binding</keyword>
<dbReference type="PANTHER" id="PTHR10617">
    <property type="entry name" value="ELECTRON TRANSFER FLAVOPROTEIN-UBIQUINONE OXIDOREDUCTASE"/>
    <property type="match status" value="1"/>
</dbReference>
<sequence>MSEVERESMEYDVVIVGGGPAGLSAAIRLKQVNPELSVVLLEKGSEIGAH</sequence>
<evidence type="ECO:0000256" key="1">
    <source>
        <dbReference type="RuleBase" id="RU366068"/>
    </source>
</evidence>
<comment type="cofactor">
    <cofactor evidence="1">
        <name>[4Fe-4S] cluster</name>
        <dbReference type="ChEBI" id="CHEBI:49883"/>
    </cofactor>
    <text evidence="1">Binds 1 [4Fe-4S] cluster.</text>
</comment>
<protein>
    <recommendedName>
        <fullName evidence="1">Electron transfer flavoprotein-ubiquinone oxidoreductase</fullName>
        <shortName evidence="1">ETF-QO</shortName>
        <ecNumber evidence="1">1.5.5.1</ecNumber>
    </recommendedName>
</protein>
<dbReference type="PANTHER" id="PTHR10617:SF107">
    <property type="entry name" value="ELECTRON TRANSFER FLAVOPROTEIN-UBIQUINONE OXIDOREDUCTASE, MITOCHONDRIAL"/>
    <property type="match status" value="1"/>
</dbReference>
<keyword evidence="1" id="KW-0830">Ubiquinone</keyword>
<name>A0AAQ0HD07_PARVE</name>
<keyword evidence="1" id="KW-0285">Flavoprotein</keyword>
<dbReference type="RefSeq" id="WP_116171299.1">
    <property type="nucleotide sequence ID" value="NZ_QUMX01000058.1"/>
</dbReference>
<proteinExistence type="predicted"/>
<comment type="caution">
    <text evidence="2">The sequence shown here is derived from an EMBL/GenBank/DDBJ whole genome shotgun (WGS) entry which is preliminary data.</text>
</comment>
<dbReference type="EC" id="1.5.5.1" evidence="1"/>
<keyword evidence="1" id="KW-0249">Electron transport</keyword>
<organism evidence="2 3">
    <name type="scientific">Paracoccus versutus</name>
    <name type="common">Thiobacillus versutus</name>
    <dbReference type="NCBI Taxonomy" id="34007"/>
    <lineage>
        <taxon>Bacteria</taxon>
        <taxon>Pseudomonadati</taxon>
        <taxon>Pseudomonadota</taxon>
        <taxon>Alphaproteobacteria</taxon>
        <taxon>Rhodobacterales</taxon>
        <taxon>Paracoccaceae</taxon>
        <taxon>Paracoccus</taxon>
    </lineage>
</organism>
<keyword evidence="1" id="KW-0408">Iron</keyword>
<accession>A0AAQ0HD07</accession>
<dbReference type="GO" id="GO:0004174">
    <property type="term" value="F:electron-transferring-flavoprotein dehydrogenase activity"/>
    <property type="evidence" value="ECO:0007669"/>
    <property type="project" value="UniProtKB-UniRule"/>
</dbReference>
<dbReference type="Proteomes" id="UP000256794">
    <property type="component" value="Unassembled WGS sequence"/>
</dbReference>
<dbReference type="AlphaFoldDB" id="A0AAQ0HD07"/>
<evidence type="ECO:0000313" key="2">
    <source>
        <dbReference type="EMBL" id="REG29273.1"/>
    </source>
</evidence>
<dbReference type="EMBL" id="QUMX01000058">
    <property type="protein sequence ID" value="REG29273.1"/>
    <property type="molecule type" value="Genomic_DNA"/>
</dbReference>
<dbReference type="GO" id="GO:0046872">
    <property type="term" value="F:metal ion binding"/>
    <property type="evidence" value="ECO:0007669"/>
    <property type="project" value="UniProtKB-KW"/>
</dbReference>
<gene>
    <name evidence="2" type="ORF">ATH84_10581</name>
</gene>
<keyword evidence="1" id="KW-0560">Oxidoreductase</keyword>
<comment type="function">
    <text evidence="1">Accepts electrons from ETF and reduces ubiquinone.</text>
</comment>
<dbReference type="InterPro" id="IPR040156">
    <property type="entry name" value="ETF-QO"/>
</dbReference>
<dbReference type="SUPFAM" id="SSF51905">
    <property type="entry name" value="FAD/NAD(P)-binding domain"/>
    <property type="match status" value="1"/>
</dbReference>
<feature type="non-terminal residue" evidence="2">
    <location>
        <position position="50"/>
    </location>
</feature>
<keyword evidence="3" id="KW-1185">Reference proteome</keyword>
<dbReference type="Gene3D" id="3.50.50.60">
    <property type="entry name" value="FAD/NAD(P)-binding domain"/>
    <property type="match status" value="1"/>
</dbReference>